<dbReference type="Pfam" id="PF14394">
    <property type="entry name" value="DUF4423"/>
    <property type="match status" value="1"/>
</dbReference>
<accession>A0A2M9A8V0</accession>
<dbReference type="NCBIfam" id="TIGR02147">
    <property type="entry name" value="Fsuc_second"/>
    <property type="match status" value="1"/>
</dbReference>
<organism evidence="2 3">
    <name type="scientific">Hallerella succinigenes</name>
    <dbReference type="NCBI Taxonomy" id="1896222"/>
    <lineage>
        <taxon>Bacteria</taxon>
        <taxon>Pseudomonadati</taxon>
        <taxon>Fibrobacterota</taxon>
        <taxon>Fibrobacteria</taxon>
        <taxon>Fibrobacterales</taxon>
        <taxon>Fibrobacteraceae</taxon>
        <taxon>Hallerella</taxon>
    </lineage>
</organism>
<sequence>MKPVMQYSDFREFLRDFYQERKPYGFSFREFSKLAGYSSPVFLKLVIEGKANLSERGTERVANATGLVGADVEYFRILVAMNQSKNAEEKKLLFKELRSIAKSNKVKIVGEDQYDYYESWVSPVLREALPHMAKSKVSEVADKLIFKSSAAEIRKSIQVLLNAGLLSKNADGTLTQTNQKISTGNLEMPSLAVRDMHRQMGELAVQALATVPVEERDISGLTLGVPENILPRIRAEIAEFRRRISNIVTESPETDRVYRLNVQFFPLTKKISSSVEGGAA</sequence>
<proteinExistence type="predicted"/>
<name>A0A2M9A8V0_9BACT</name>
<feature type="domain" description="DUF4423" evidence="1">
    <location>
        <begin position="102"/>
        <end position="267"/>
    </location>
</feature>
<dbReference type="InterPro" id="IPR011873">
    <property type="entry name" value="CHP02147"/>
</dbReference>
<protein>
    <submittedName>
        <fullName evidence="2">Uncharacterized protein (TIGR02147 family)</fullName>
    </submittedName>
</protein>
<dbReference type="EMBL" id="PGEX01000001">
    <property type="protein sequence ID" value="PJJ42037.1"/>
    <property type="molecule type" value="Genomic_DNA"/>
</dbReference>
<dbReference type="OrthoDB" id="9803199at2"/>
<reference evidence="2 3" key="1">
    <citation type="submission" date="2017-11" db="EMBL/GenBank/DDBJ databases">
        <title>Animal gut microbial communities from fecal samples from Wisconsin, USA.</title>
        <authorList>
            <person name="Neumann A."/>
        </authorList>
    </citation>
    <scope>NUCLEOTIDE SEQUENCE [LARGE SCALE GENOMIC DNA]</scope>
    <source>
        <strain evidence="2 3">UWS3</strain>
    </source>
</reference>
<keyword evidence="3" id="KW-1185">Reference proteome</keyword>
<evidence type="ECO:0000259" key="1">
    <source>
        <dbReference type="Pfam" id="PF14394"/>
    </source>
</evidence>
<dbReference type="Proteomes" id="UP000231134">
    <property type="component" value="Unassembled WGS sequence"/>
</dbReference>
<dbReference type="AlphaFoldDB" id="A0A2M9A8V0"/>
<evidence type="ECO:0000313" key="3">
    <source>
        <dbReference type="Proteomes" id="UP000231134"/>
    </source>
</evidence>
<comment type="caution">
    <text evidence="2">The sequence shown here is derived from an EMBL/GenBank/DDBJ whole genome shotgun (WGS) entry which is preliminary data.</text>
</comment>
<evidence type="ECO:0000313" key="2">
    <source>
        <dbReference type="EMBL" id="PJJ42037.1"/>
    </source>
</evidence>
<dbReference type="InterPro" id="IPR025537">
    <property type="entry name" value="DUF4423"/>
</dbReference>
<dbReference type="RefSeq" id="WP_100425931.1">
    <property type="nucleotide sequence ID" value="NZ_PGEX01000001.1"/>
</dbReference>
<gene>
    <name evidence="2" type="ORF">BGX16_2052</name>
</gene>